<gene>
    <name evidence="1" type="ORF">SU86_004680</name>
</gene>
<dbReference type="Proteomes" id="UP000266745">
    <property type="component" value="Chromosome"/>
</dbReference>
<evidence type="ECO:0000313" key="1">
    <source>
        <dbReference type="EMBL" id="AJZ75779.1"/>
    </source>
</evidence>
<dbReference type="EMBL" id="CP011097">
    <property type="protein sequence ID" value="AJZ75779.1"/>
    <property type="molecule type" value="Genomic_DNA"/>
</dbReference>
<dbReference type="AlphaFoldDB" id="A0A3G1B6S8"/>
<sequence>MRKILCVIAALLVISIVLSIAVYAESANDITKSSKKSENTKSSKLDKYVNKEFENKITKQFAKDKNWTKINSTSVFTTWIKTDDHHTKDGKKIWNKAIFELDPTRKYDKVKSDKKTVVVYPIFTDSAYSEPGFYTYYRNECDTKCLTIKIQNNFLPQANPNAVQILKLLDYSFITDIDVDKNPQVLAKYDKVIILHNEYVTKKEFNAITAHPNVIYLYPNALYAEIKADYAKNTIMLIRGHNYPKSDIRNGFDWKFDNSPSEYDTACKKMQFSRIDNGWMLNCYPENIIHKSMRFLETIKKL</sequence>
<accession>A0A3G1B6S8</accession>
<dbReference type="STRING" id="1603555.SU86_004680"/>
<evidence type="ECO:0000313" key="2">
    <source>
        <dbReference type="Proteomes" id="UP000266745"/>
    </source>
</evidence>
<protein>
    <submittedName>
        <fullName evidence="1">Uncharacterized protein</fullName>
    </submittedName>
</protein>
<reference evidence="1 2" key="1">
    <citation type="journal article" date="2016" name="Sci. Rep.">
        <title>A novel ammonia-oxidizing archaeon from wastewater treatment plant: Its enrichment, physiological and genomic characteristics.</title>
        <authorList>
            <person name="Li Y."/>
            <person name="Ding K."/>
            <person name="Wen X."/>
            <person name="Zhang B."/>
            <person name="Shen B."/>
            <person name="Yang Y."/>
        </authorList>
    </citation>
    <scope>NUCLEOTIDE SEQUENCE [LARGE SCALE GENOMIC DNA]</scope>
    <source>
        <strain evidence="1 2">SAT1</strain>
    </source>
</reference>
<proteinExistence type="predicted"/>
<dbReference type="OrthoDB" id="10079at2157"/>
<name>A0A3G1B6S8_9ARCH</name>
<keyword evidence="2" id="KW-1185">Reference proteome</keyword>
<dbReference type="RefSeq" id="WP_048188634.1">
    <property type="nucleotide sequence ID" value="NZ_CP011097.1"/>
</dbReference>
<organism evidence="1 2">
    <name type="scientific">Candidatus Nitrosotenuis cloacae</name>
    <dbReference type="NCBI Taxonomy" id="1603555"/>
    <lineage>
        <taxon>Archaea</taxon>
        <taxon>Nitrososphaerota</taxon>
        <taxon>Candidatus Nitrosotenuis</taxon>
    </lineage>
</organism>
<dbReference type="GeneID" id="24875692"/>
<dbReference type="KEGG" id="tah:SU86_004680"/>